<evidence type="ECO:0000313" key="12">
    <source>
        <dbReference type="EMBL" id="KAJ3644484.1"/>
    </source>
</evidence>
<dbReference type="InterPro" id="IPR013083">
    <property type="entry name" value="Znf_RING/FYVE/PHD"/>
</dbReference>
<dbReference type="Gene3D" id="3.30.40.10">
    <property type="entry name" value="Zinc/RING finger domain, C3HC4 (zinc finger)"/>
    <property type="match status" value="2"/>
</dbReference>
<dbReference type="FunFam" id="3.30.40.10:FF:000041">
    <property type="entry name" value="E3 ubiquitin-protein ligase SINAT3"/>
    <property type="match status" value="1"/>
</dbReference>
<dbReference type="AlphaFoldDB" id="A0AA38M654"/>
<evidence type="ECO:0000256" key="3">
    <source>
        <dbReference type="ARBA" id="ARBA00009119"/>
    </source>
</evidence>
<feature type="domain" description="SIAH-type" evidence="11">
    <location>
        <begin position="327"/>
        <end position="386"/>
    </location>
</feature>
<evidence type="ECO:0000256" key="2">
    <source>
        <dbReference type="ARBA" id="ARBA00004906"/>
    </source>
</evidence>
<dbReference type="InterPro" id="IPR013010">
    <property type="entry name" value="Znf_SIAH"/>
</dbReference>
<evidence type="ECO:0000256" key="7">
    <source>
        <dbReference type="ARBA" id="ARBA00022771"/>
    </source>
</evidence>
<dbReference type="PROSITE" id="PS51081">
    <property type="entry name" value="ZF_SIAH"/>
    <property type="match status" value="2"/>
</dbReference>
<dbReference type="PANTHER" id="PTHR45877:SF2">
    <property type="entry name" value="E3 UBIQUITIN-PROTEIN LIGASE SINA-RELATED"/>
    <property type="match status" value="1"/>
</dbReference>
<accession>A0AA38M654</accession>
<keyword evidence="9" id="KW-0862">Zinc</keyword>
<dbReference type="Pfam" id="PF21361">
    <property type="entry name" value="Sina_ZnF"/>
    <property type="match status" value="2"/>
</dbReference>
<proteinExistence type="inferred from homology"/>
<dbReference type="GO" id="GO:0005737">
    <property type="term" value="C:cytoplasm"/>
    <property type="evidence" value="ECO:0007669"/>
    <property type="project" value="TreeGrafter"/>
</dbReference>
<evidence type="ECO:0000256" key="5">
    <source>
        <dbReference type="ARBA" id="ARBA00022679"/>
    </source>
</evidence>
<sequence length="507" mass="58956">MDLRFLVSSNSEDNLKCFICKNYLSYFPISLCSNNQSICGRCTPPEDTTHYQDRAFETLCQSVKFPCRYHLDGCIEELVPEDVPQHEQTCRFRKTGCVLTKPQQCAWFGPLPTLLRHYQEDHPDVFLKQGEFEMDVARSEEKDYFLEYNNSLVIFTIKFDCEDKKLLFCLYSNENQDFDDTSSYLSLKSGNVTVSYDFNLTSCHTKSFTELSLHCFCCSKNEEESVLGKISIGKRQAVKDECTPHLEETNSEIVPSFSSFNVIGSNILDLLMCQKCKKFATPPFYRGLYNLDIVCSKCRSSSYRECCRNSSFRSDFRDYKLDDVVTLVDYQCPNNKNGCTYTAKYEQMPAHYQFCQYVAEICFLDTGCLWNGPVKNAAKHIFDAHENLFIPLGAEVQMTFLDFDTNYKFIKIHDFLFKLSYAAQNHKRLVWSVQKMGRYQEKFKYQIDISDKDGGRLSLWHYCAEVTKKDSVFVNSNHYCYLEKEQLSMLPATEKNVNVTFTVKIFK</sequence>
<keyword evidence="13" id="KW-1185">Reference proteome</keyword>
<evidence type="ECO:0000256" key="4">
    <source>
        <dbReference type="ARBA" id="ARBA00012483"/>
    </source>
</evidence>
<dbReference type="InterPro" id="IPR004162">
    <property type="entry name" value="SINA-like_animal"/>
</dbReference>
<keyword evidence="7 10" id="KW-0863">Zinc-finger</keyword>
<organism evidence="12 13">
    <name type="scientific">Zophobas morio</name>
    <dbReference type="NCBI Taxonomy" id="2755281"/>
    <lineage>
        <taxon>Eukaryota</taxon>
        <taxon>Metazoa</taxon>
        <taxon>Ecdysozoa</taxon>
        <taxon>Arthropoda</taxon>
        <taxon>Hexapoda</taxon>
        <taxon>Insecta</taxon>
        <taxon>Pterygota</taxon>
        <taxon>Neoptera</taxon>
        <taxon>Endopterygota</taxon>
        <taxon>Coleoptera</taxon>
        <taxon>Polyphaga</taxon>
        <taxon>Cucujiformia</taxon>
        <taxon>Tenebrionidae</taxon>
        <taxon>Zophobas</taxon>
    </lineage>
</organism>
<dbReference type="EMBL" id="JALNTZ010000007">
    <property type="protein sequence ID" value="KAJ3644484.1"/>
    <property type="molecule type" value="Genomic_DNA"/>
</dbReference>
<reference evidence="12" key="1">
    <citation type="journal article" date="2023" name="G3 (Bethesda)">
        <title>Whole genome assemblies of Zophobas morio and Tenebrio molitor.</title>
        <authorList>
            <person name="Kaur S."/>
            <person name="Stinson S.A."/>
            <person name="diCenzo G.C."/>
        </authorList>
    </citation>
    <scope>NUCLEOTIDE SEQUENCE</scope>
    <source>
        <strain evidence="12">QUZm001</strain>
    </source>
</reference>
<dbReference type="GO" id="GO:0043161">
    <property type="term" value="P:proteasome-mediated ubiquitin-dependent protein catabolic process"/>
    <property type="evidence" value="ECO:0007669"/>
    <property type="project" value="TreeGrafter"/>
</dbReference>
<comment type="pathway">
    <text evidence="2">Protein modification; protein ubiquitination.</text>
</comment>
<keyword evidence="6" id="KW-0479">Metal-binding</keyword>
<evidence type="ECO:0000259" key="11">
    <source>
        <dbReference type="PROSITE" id="PS51081"/>
    </source>
</evidence>
<evidence type="ECO:0000256" key="6">
    <source>
        <dbReference type="ARBA" id="ARBA00022723"/>
    </source>
</evidence>
<keyword evidence="8" id="KW-0833">Ubl conjugation pathway</keyword>
<dbReference type="GO" id="GO:0031624">
    <property type="term" value="F:ubiquitin conjugating enzyme binding"/>
    <property type="evidence" value="ECO:0007669"/>
    <property type="project" value="TreeGrafter"/>
</dbReference>
<dbReference type="GO" id="GO:0008270">
    <property type="term" value="F:zinc ion binding"/>
    <property type="evidence" value="ECO:0007669"/>
    <property type="project" value="UniProtKB-KW"/>
</dbReference>
<comment type="similarity">
    <text evidence="3">Belongs to the SINA (Seven in absentia) family.</text>
</comment>
<protein>
    <recommendedName>
        <fullName evidence="4">RING-type E3 ubiquitin transferase</fullName>
        <ecNumber evidence="4">2.3.2.27</ecNumber>
    </recommendedName>
</protein>
<feature type="domain" description="SIAH-type" evidence="11">
    <location>
        <begin position="62"/>
        <end position="123"/>
    </location>
</feature>
<keyword evidence="5" id="KW-0808">Transferase</keyword>
<evidence type="ECO:0000256" key="8">
    <source>
        <dbReference type="ARBA" id="ARBA00022786"/>
    </source>
</evidence>
<dbReference type="EC" id="2.3.2.27" evidence="4"/>
<dbReference type="SUPFAM" id="SSF49599">
    <property type="entry name" value="TRAF domain-like"/>
    <property type="match status" value="2"/>
</dbReference>
<dbReference type="PANTHER" id="PTHR45877">
    <property type="entry name" value="E3 UBIQUITIN-PROTEIN LIGASE SIAH2"/>
    <property type="match status" value="1"/>
</dbReference>
<dbReference type="GO" id="GO:0061630">
    <property type="term" value="F:ubiquitin protein ligase activity"/>
    <property type="evidence" value="ECO:0007669"/>
    <property type="project" value="UniProtKB-EC"/>
</dbReference>
<dbReference type="Proteomes" id="UP001168821">
    <property type="component" value="Unassembled WGS sequence"/>
</dbReference>
<name>A0AA38M654_9CUCU</name>
<comment type="catalytic activity">
    <reaction evidence="1">
        <text>S-ubiquitinyl-[E2 ubiquitin-conjugating enzyme]-L-cysteine + [acceptor protein]-L-lysine = [E2 ubiquitin-conjugating enzyme]-L-cysteine + N(6)-ubiquitinyl-[acceptor protein]-L-lysine.</text>
        <dbReference type="EC" id="2.3.2.27"/>
    </reaction>
</comment>
<evidence type="ECO:0000256" key="1">
    <source>
        <dbReference type="ARBA" id="ARBA00000900"/>
    </source>
</evidence>
<evidence type="ECO:0000313" key="13">
    <source>
        <dbReference type="Proteomes" id="UP001168821"/>
    </source>
</evidence>
<evidence type="ECO:0000256" key="9">
    <source>
        <dbReference type="ARBA" id="ARBA00022833"/>
    </source>
</evidence>
<comment type="caution">
    <text evidence="12">The sequence shown here is derived from an EMBL/GenBank/DDBJ whole genome shotgun (WGS) entry which is preliminary data.</text>
</comment>
<evidence type="ECO:0000256" key="10">
    <source>
        <dbReference type="PROSITE-ProRule" id="PRU00455"/>
    </source>
</evidence>
<gene>
    <name evidence="12" type="ORF">Zmor_022209</name>
</gene>